<dbReference type="SUPFAM" id="SSF51445">
    <property type="entry name" value="(Trans)glycosidases"/>
    <property type="match status" value="1"/>
</dbReference>
<name>A0AA95EWB2_9BACL</name>
<evidence type="ECO:0000256" key="1">
    <source>
        <dbReference type="SAM" id="Phobius"/>
    </source>
</evidence>
<keyword evidence="1" id="KW-0472">Membrane</keyword>
<evidence type="ECO:0000313" key="2">
    <source>
        <dbReference type="EMBL" id="WEK54064.1"/>
    </source>
</evidence>
<protein>
    <submittedName>
        <fullName evidence="2">Uncharacterized protein</fullName>
    </submittedName>
</protein>
<proteinExistence type="predicted"/>
<dbReference type="Proteomes" id="UP001178662">
    <property type="component" value="Chromosome"/>
</dbReference>
<keyword evidence="1" id="KW-1133">Transmembrane helix</keyword>
<reference evidence="2" key="1">
    <citation type="submission" date="2023-03" db="EMBL/GenBank/DDBJ databases">
        <title>Andean soil-derived lignocellulolytic bacterial consortium as a source of novel taxa and putative plastic-active enzymes.</title>
        <authorList>
            <person name="Diaz-Garcia L."/>
            <person name="Chuvochina M."/>
            <person name="Feuerriegel G."/>
            <person name="Bunk B."/>
            <person name="Sproer C."/>
            <person name="Streit W.R."/>
            <person name="Rodriguez L.M."/>
            <person name="Overmann J."/>
            <person name="Jimenez D.J."/>
        </authorList>
    </citation>
    <scope>NUCLEOTIDE SEQUENCE</scope>
    <source>
        <strain evidence="2">MAG 2441</strain>
    </source>
</reference>
<dbReference type="Gene3D" id="3.20.20.80">
    <property type="entry name" value="Glycosidases"/>
    <property type="match status" value="1"/>
</dbReference>
<feature type="transmembrane region" description="Helical" evidence="1">
    <location>
        <begin position="7"/>
        <end position="30"/>
    </location>
</feature>
<sequence>MRRKKFGLVYIVGIALIVIIATPFVIWRFVSHTQLDIVVFNKTFPLVSGASGEVVKLDYSKQQGLYWLMNYMGLKRPDTNKEYNVKRDYYGNFLDNGKLVNKPLESREHTPDVIFISDMYGTGNSKTNGSEPAGVSGMRKEEVAVIATSYEKGTTIIGEYNIAGDPTTSDVAQELEHIFGLHFTGVAGKFFSDLSSELDVPHWIRAIYERQYGKQWNLSGAGIVIAGNDRIVVLQREVGFVGSSLQIRMSEQEKSYDRVKAVDYYNWFEIVEPVNSQSVIAWYDLKLTEAGAAQLKPYGLSSSFPAIIANHADGRNSYYLAGDFTDYRGPDRIQKFVGAPTLYRYFSIDSEGDLGYFYWNFYIPFMSQVLKEVTPLKREITQTGEVEVAEDGSQLVSKIVDGQFAVYRQGAWSKYEVKGVNIGDTLPGEAGSTLPDDHSFYLDWLEQIANMNANTIRVYRLMPPTFYRALDSYNYSHPKEQLLLLQSLTVDQSGSSMKSLDREAVASFQASVDVTVNALHGQYAQYSNDVSRYVLGYLLDPNLSAERVVATESAGAATGYAGEYVSVDKDASLTESWLATVIDYLFAYEQTNYQMQHPVAVASDSTMKPFLMHMKVSSKVTAGLFGAYSFLKDPESLKNNLESFVKEYQPYPLLISEFGYPSSGNITESEQGESIVALWQAIKDSSAMGGLIYEWADEWGKSSSKTSSRMVPYDRGSLWHNVTDPAQNYGILALESKVPTEYSMILHGSGPLDSLALTSDESYFYMKASFNQLPEFNKERIMIYLDTIDRKNGEYMLAPDVLQNWSGVEFNIRIDHRDQAQLLVIPSYNASKGTYFSAISTTGMFEQMGTGDEDESTLTAGSFEASSNHFYVENKTLYVRIPWMKLNFSDPSGLLVLNDEKRTGIFDNEKNVLTARMTVGIIASLVIMDKKTNEPTYHFPESVTSAGYKTFTWSPWEVPKYTSRQKSSYAQIQTMFLE</sequence>
<accession>A0AA95EWB2</accession>
<keyword evidence="1" id="KW-0812">Transmembrane</keyword>
<organism evidence="2 3">
    <name type="scientific">Candidatus Cohnella colombiensis</name>
    <dbReference type="NCBI Taxonomy" id="3121368"/>
    <lineage>
        <taxon>Bacteria</taxon>
        <taxon>Bacillati</taxon>
        <taxon>Bacillota</taxon>
        <taxon>Bacilli</taxon>
        <taxon>Bacillales</taxon>
        <taxon>Paenibacillaceae</taxon>
        <taxon>Cohnella</taxon>
    </lineage>
</organism>
<gene>
    <name evidence="2" type="ORF">P0Y55_16105</name>
</gene>
<dbReference type="EMBL" id="CP119317">
    <property type="protein sequence ID" value="WEK54064.1"/>
    <property type="molecule type" value="Genomic_DNA"/>
</dbReference>
<dbReference type="InterPro" id="IPR017853">
    <property type="entry name" value="GH"/>
</dbReference>
<evidence type="ECO:0000313" key="3">
    <source>
        <dbReference type="Proteomes" id="UP001178662"/>
    </source>
</evidence>
<keyword evidence="3" id="KW-1185">Reference proteome</keyword>
<dbReference type="AlphaFoldDB" id="A0AA95EWB2"/>